<keyword evidence="7" id="KW-0805">Transcription regulation</keyword>
<dbReference type="SUPFAM" id="SSF57667">
    <property type="entry name" value="beta-beta-alpha zinc fingers"/>
    <property type="match status" value="2"/>
</dbReference>
<keyword evidence="13" id="KW-1185">Reference proteome</keyword>
<evidence type="ECO:0000256" key="5">
    <source>
        <dbReference type="ARBA" id="ARBA00022771"/>
    </source>
</evidence>
<dbReference type="SMART" id="SM00355">
    <property type="entry name" value="ZnF_C2H2"/>
    <property type="match status" value="4"/>
</dbReference>
<organism evidence="12 13">
    <name type="scientific">Melopsittacus undulatus</name>
    <name type="common">Budgerigar</name>
    <name type="synonym">Psittacus undulatus</name>
    <dbReference type="NCBI Taxonomy" id="13146"/>
    <lineage>
        <taxon>Eukaryota</taxon>
        <taxon>Metazoa</taxon>
        <taxon>Chordata</taxon>
        <taxon>Craniata</taxon>
        <taxon>Vertebrata</taxon>
        <taxon>Euteleostomi</taxon>
        <taxon>Archelosauria</taxon>
        <taxon>Archosauria</taxon>
        <taxon>Dinosauria</taxon>
        <taxon>Saurischia</taxon>
        <taxon>Theropoda</taxon>
        <taxon>Coelurosauria</taxon>
        <taxon>Aves</taxon>
        <taxon>Neognathae</taxon>
        <taxon>Neoaves</taxon>
        <taxon>Telluraves</taxon>
        <taxon>Australaves</taxon>
        <taxon>Psittaciformes</taxon>
        <taxon>Psittaculidae</taxon>
        <taxon>Melopsittacus</taxon>
    </lineage>
</organism>
<dbReference type="GO" id="GO:0005634">
    <property type="term" value="C:nucleus"/>
    <property type="evidence" value="ECO:0007669"/>
    <property type="project" value="UniProtKB-SubCell"/>
</dbReference>
<evidence type="ECO:0000256" key="6">
    <source>
        <dbReference type="ARBA" id="ARBA00022833"/>
    </source>
</evidence>
<feature type="region of interest" description="Disordered" evidence="11">
    <location>
        <begin position="253"/>
        <end position="285"/>
    </location>
</feature>
<feature type="compositionally biased region" description="Basic residues" evidence="11">
    <location>
        <begin position="265"/>
        <end position="276"/>
    </location>
</feature>
<dbReference type="PANTHER" id="PTHR16515">
    <property type="entry name" value="PR DOMAIN ZINC FINGER PROTEIN"/>
    <property type="match status" value="1"/>
</dbReference>
<reference evidence="12" key="3">
    <citation type="submission" date="2025-09" db="UniProtKB">
        <authorList>
            <consortium name="Ensembl"/>
        </authorList>
    </citation>
    <scope>IDENTIFICATION</scope>
</reference>
<evidence type="ECO:0000256" key="8">
    <source>
        <dbReference type="ARBA" id="ARBA00023125"/>
    </source>
</evidence>
<evidence type="ECO:0000256" key="1">
    <source>
        <dbReference type="ARBA" id="ARBA00003767"/>
    </source>
</evidence>
<feature type="region of interest" description="Disordered" evidence="11">
    <location>
        <begin position="62"/>
        <end position="119"/>
    </location>
</feature>
<dbReference type="InterPro" id="IPR050331">
    <property type="entry name" value="Zinc_finger"/>
</dbReference>
<keyword evidence="9" id="KW-0804">Transcription</keyword>
<keyword evidence="10" id="KW-0539">Nucleus</keyword>
<evidence type="ECO:0000256" key="3">
    <source>
        <dbReference type="ARBA" id="ARBA00022723"/>
    </source>
</evidence>
<dbReference type="PROSITE" id="PS50157">
    <property type="entry name" value="ZINC_FINGER_C2H2_2"/>
    <property type="match status" value="4"/>
</dbReference>
<comment type="subcellular location">
    <subcellularLocation>
        <location evidence="2">Nucleus</location>
    </subcellularLocation>
</comment>
<keyword evidence="5" id="KW-0863">Zinc-finger</keyword>
<dbReference type="AlphaFoldDB" id="A0A8V5GZ28"/>
<evidence type="ECO:0000313" key="12">
    <source>
        <dbReference type="Ensembl" id="ENSMUNP00000028102.1"/>
    </source>
</evidence>
<keyword evidence="4" id="KW-0677">Repeat</keyword>
<evidence type="ECO:0000256" key="2">
    <source>
        <dbReference type="ARBA" id="ARBA00004123"/>
    </source>
</evidence>
<dbReference type="FunFam" id="3.30.160.60:FF:000522">
    <property type="entry name" value="zinc finger protein 285"/>
    <property type="match status" value="2"/>
</dbReference>
<feature type="region of interest" description="Disordered" evidence="11">
    <location>
        <begin position="1"/>
        <end position="25"/>
    </location>
</feature>
<dbReference type="InterPro" id="IPR036236">
    <property type="entry name" value="Znf_C2H2_sf"/>
</dbReference>
<sequence length="285" mass="31528">PPPSAPGSRGIYPNPVLSLKGNGVDPSAVISNREYGQWDVPCSALLLPRFLSAQGLVTGKAADQGPGAGIHVDPHTHPQRKQSSSSIRRRAKHPNPTEPPGATGTHRATGTKPTHGTAHEHPFGCPDCGKSFPWASHLARHRRMHTMERPFRCPECGWAFSQRANLRKHVAVRHCRRCHHSRERRHRCPVCGKGFPWASHLQRHRRVHTGERPYTCSRCGDSFAQGTHLNRHLRRHLSRAPKRVQPDAAIGSHEGCAAMGDGAKGRHRLGAKRRTWKGMEGDSRG</sequence>
<dbReference type="Pfam" id="PF00096">
    <property type="entry name" value="zf-C2H2"/>
    <property type="match status" value="4"/>
</dbReference>
<reference evidence="12" key="2">
    <citation type="submission" date="2025-08" db="UniProtKB">
        <authorList>
            <consortium name="Ensembl"/>
        </authorList>
    </citation>
    <scope>IDENTIFICATION</scope>
</reference>
<dbReference type="Proteomes" id="UP000694405">
    <property type="component" value="Unassembled WGS sequence"/>
</dbReference>
<dbReference type="Gene3D" id="3.30.160.60">
    <property type="entry name" value="Classic Zinc Finger"/>
    <property type="match status" value="4"/>
</dbReference>
<evidence type="ECO:0000313" key="13">
    <source>
        <dbReference type="Proteomes" id="UP000694405"/>
    </source>
</evidence>
<evidence type="ECO:0000256" key="4">
    <source>
        <dbReference type="ARBA" id="ARBA00022737"/>
    </source>
</evidence>
<name>A0A8V5GZ28_MELUD</name>
<keyword evidence="6" id="KW-0862">Zinc</keyword>
<evidence type="ECO:0000256" key="9">
    <source>
        <dbReference type="ARBA" id="ARBA00023163"/>
    </source>
</evidence>
<dbReference type="InterPro" id="IPR013087">
    <property type="entry name" value="Znf_C2H2_type"/>
</dbReference>
<reference evidence="12" key="1">
    <citation type="submission" date="2020-03" db="EMBL/GenBank/DDBJ databases">
        <title>Melopsittacus undulatus (budgerigar) genome, bMelUnd1, maternal haplotype with Z.</title>
        <authorList>
            <person name="Gedman G."/>
            <person name="Mountcastle J."/>
            <person name="Haase B."/>
            <person name="Formenti G."/>
            <person name="Wright T."/>
            <person name="Apodaca J."/>
            <person name="Pelan S."/>
            <person name="Chow W."/>
            <person name="Rhie A."/>
            <person name="Howe K."/>
            <person name="Fedrigo O."/>
            <person name="Jarvis E.D."/>
        </authorList>
    </citation>
    <scope>NUCLEOTIDE SEQUENCE [LARGE SCALE GENOMIC DNA]</scope>
</reference>
<dbReference type="GO" id="GO:0008270">
    <property type="term" value="F:zinc ion binding"/>
    <property type="evidence" value="ECO:0007669"/>
    <property type="project" value="UniProtKB-KW"/>
</dbReference>
<keyword evidence="8" id="KW-0238">DNA-binding</keyword>
<dbReference type="FunFam" id="3.30.160.60:FF:001049">
    <property type="entry name" value="zinc finger protein 319"/>
    <property type="match status" value="1"/>
</dbReference>
<evidence type="ECO:0000256" key="11">
    <source>
        <dbReference type="SAM" id="MobiDB-lite"/>
    </source>
</evidence>
<dbReference type="PANTHER" id="PTHR16515:SF66">
    <property type="entry name" value="C2H2-TYPE DOMAIN-CONTAINING PROTEIN"/>
    <property type="match status" value="1"/>
</dbReference>
<dbReference type="PROSITE" id="PS00028">
    <property type="entry name" value="ZINC_FINGER_C2H2_1"/>
    <property type="match status" value="4"/>
</dbReference>
<dbReference type="FunFam" id="3.30.160.60:FF:000097">
    <property type="entry name" value="Zinc finger protein"/>
    <property type="match status" value="1"/>
</dbReference>
<dbReference type="GO" id="GO:0010468">
    <property type="term" value="P:regulation of gene expression"/>
    <property type="evidence" value="ECO:0007669"/>
    <property type="project" value="TreeGrafter"/>
</dbReference>
<protein>
    <submittedName>
        <fullName evidence="12">Uncharacterized protein</fullName>
    </submittedName>
</protein>
<dbReference type="GO" id="GO:0003677">
    <property type="term" value="F:DNA binding"/>
    <property type="evidence" value="ECO:0007669"/>
    <property type="project" value="UniProtKB-KW"/>
</dbReference>
<accession>A0A8V5GZ28</accession>
<comment type="function">
    <text evidence="1">May be involved in transcriptional regulation.</text>
</comment>
<keyword evidence="3" id="KW-0479">Metal-binding</keyword>
<evidence type="ECO:0000256" key="10">
    <source>
        <dbReference type="ARBA" id="ARBA00023242"/>
    </source>
</evidence>
<evidence type="ECO:0000256" key="7">
    <source>
        <dbReference type="ARBA" id="ARBA00023015"/>
    </source>
</evidence>
<proteinExistence type="predicted"/>
<dbReference type="Ensembl" id="ENSMUNT00000029586.1">
    <property type="protein sequence ID" value="ENSMUNP00000028102.1"/>
    <property type="gene ID" value="ENSMUNG00000020656.1"/>
</dbReference>